<organism evidence="2 3">
    <name type="scientific">Plutella xylostella</name>
    <name type="common">Diamondback moth</name>
    <name type="synonym">Plutella maculipennis</name>
    <dbReference type="NCBI Taxonomy" id="51655"/>
    <lineage>
        <taxon>Eukaryota</taxon>
        <taxon>Metazoa</taxon>
        <taxon>Ecdysozoa</taxon>
        <taxon>Arthropoda</taxon>
        <taxon>Hexapoda</taxon>
        <taxon>Insecta</taxon>
        <taxon>Pterygota</taxon>
        <taxon>Neoptera</taxon>
        <taxon>Endopterygota</taxon>
        <taxon>Lepidoptera</taxon>
        <taxon>Glossata</taxon>
        <taxon>Ditrysia</taxon>
        <taxon>Yponomeutoidea</taxon>
        <taxon>Plutellidae</taxon>
        <taxon>Plutella</taxon>
    </lineage>
</organism>
<accession>A0ABQ7R2W2</accession>
<protein>
    <submittedName>
        <fullName evidence="2">Uncharacterized protein</fullName>
    </submittedName>
</protein>
<comment type="caution">
    <text evidence="2">The sequence shown here is derived from an EMBL/GenBank/DDBJ whole genome shotgun (WGS) entry which is preliminary data.</text>
</comment>
<keyword evidence="3" id="KW-1185">Reference proteome</keyword>
<feature type="region of interest" description="Disordered" evidence="1">
    <location>
        <begin position="117"/>
        <end position="147"/>
    </location>
</feature>
<evidence type="ECO:0000313" key="3">
    <source>
        <dbReference type="Proteomes" id="UP000823941"/>
    </source>
</evidence>
<reference evidence="2 3" key="1">
    <citation type="submission" date="2021-06" db="EMBL/GenBank/DDBJ databases">
        <title>A haploid diamondback moth (Plutella xylostella L.) genome assembly resolves 31 chromosomes and identifies a diamide resistance mutation.</title>
        <authorList>
            <person name="Ward C.M."/>
            <person name="Perry K.D."/>
            <person name="Baker G."/>
            <person name="Powis K."/>
            <person name="Heckel D.G."/>
            <person name="Baxter S.W."/>
        </authorList>
    </citation>
    <scope>NUCLEOTIDE SEQUENCE [LARGE SCALE GENOMIC DNA]</scope>
    <source>
        <strain evidence="2 3">LV</strain>
        <tissue evidence="2">Single pupa</tissue>
    </source>
</reference>
<evidence type="ECO:0000256" key="1">
    <source>
        <dbReference type="SAM" id="MobiDB-lite"/>
    </source>
</evidence>
<sequence length="190" mass="22017">MEVVLYTKQAEISESIKKLLTNFKKDPADRKSIEYCKQRFNQLESLWGSYMANHQKLERYGSSDDAYFKDGECERTRVLYQTLSDLIQAKYDELMKKEKGSKLREEQSPGKGIEEQFEEAADQQGNHQPIASGSQLSSGEDASNFKSSRGTFSKLDDMFKKQGINFKAFQRCLDNINVDTLENKWEYEML</sequence>
<feature type="compositionally biased region" description="Polar residues" evidence="1">
    <location>
        <begin position="123"/>
        <end position="147"/>
    </location>
</feature>
<proteinExistence type="predicted"/>
<name>A0ABQ7R2W2_PLUXY</name>
<gene>
    <name evidence="2" type="ORF">JYU34_002683</name>
</gene>
<evidence type="ECO:0000313" key="2">
    <source>
        <dbReference type="EMBL" id="KAG7311635.1"/>
    </source>
</evidence>
<dbReference type="Proteomes" id="UP000823941">
    <property type="component" value="Chromosome 4"/>
</dbReference>
<dbReference type="EMBL" id="JAHIBW010000004">
    <property type="protein sequence ID" value="KAG7311635.1"/>
    <property type="molecule type" value="Genomic_DNA"/>
</dbReference>